<evidence type="ECO:0000313" key="2">
    <source>
        <dbReference type="EMBL" id="ATN93865.1"/>
    </source>
</evidence>
<keyword evidence="3" id="KW-1185">Reference proteome</keyword>
<accession>A0A2D1GPH8</accession>
<dbReference type="Pfam" id="PF04404">
    <property type="entry name" value="ERF"/>
    <property type="match status" value="1"/>
</dbReference>
<protein>
    <recommendedName>
        <fullName evidence="4">Single-stranded DNA-binding protein</fullName>
    </recommendedName>
</protein>
<organism evidence="2 3">
    <name type="scientific">Lactobacillus phage LJ</name>
    <dbReference type="NCBI Taxonomy" id="2041454"/>
    <lineage>
        <taxon>Viruses</taxon>
        <taxon>Duplodnaviria</taxon>
        <taxon>Heunggongvirae</taxon>
        <taxon>Uroviricota</taxon>
        <taxon>Caudoviricetes</taxon>
        <taxon>Junavirus</taxon>
        <taxon>Junavirus LJ</taxon>
    </lineage>
</organism>
<feature type="compositionally biased region" description="Polar residues" evidence="1">
    <location>
        <begin position="153"/>
        <end position="163"/>
    </location>
</feature>
<evidence type="ECO:0008006" key="4">
    <source>
        <dbReference type="Google" id="ProtNLM"/>
    </source>
</evidence>
<evidence type="ECO:0000256" key="1">
    <source>
        <dbReference type="SAM" id="MobiDB-lite"/>
    </source>
</evidence>
<sequence>MAEKENDTVKDSLSLVDRILIAQQAVGVIKKDGQNSFQHYSFQSEGAIKDAVKPALIKAGLVIKFSYEIVNQYDRTTGKGGNNHFVDLMGTFTVTDGHDEMTFTIPGSGQDTGEKAMVKASTSAQKYFYKQMFNITDTEDSDPDANDSSASNGPTTKNKQSLRPSAILDHATVKVIKELIMQQFNKMPKVNKNGDPKPKTVNELAEIWIGLANAKFGSKATSIETLTPSAAAGIKNLLENEIKKLAGVVNENQRQAR</sequence>
<name>A0A2D1GPH8_9CAUD</name>
<feature type="region of interest" description="Disordered" evidence="1">
    <location>
        <begin position="138"/>
        <end position="164"/>
    </location>
</feature>
<dbReference type="Proteomes" id="UP000229119">
    <property type="component" value="Segment"/>
</dbReference>
<gene>
    <name evidence="2" type="ORF">LJ_4</name>
</gene>
<dbReference type="EMBL" id="MF999224">
    <property type="protein sequence ID" value="ATN93865.1"/>
    <property type="molecule type" value="Genomic_DNA"/>
</dbReference>
<dbReference type="InterPro" id="IPR007499">
    <property type="entry name" value="ERF_bacteria_virus"/>
</dbReference>
<reference evidence="2 3" key="1">
    <citation type="submission" date="2017-09" db="EMBL/GenBank/DDBJ databases">
        <title>Complete genomic sequence of the temperate bacteriophage LJ isolated from Lactobacillus casei.</title>
        <authorList>
            <person name="Yu M."/>
            <person name="Qi R."/>
            <person name="Jiang X."/>
            <person name="Tang T."/>
            <person name="Qiao X."/>
            <person name="Jiang Y."/>
            <person name="Wang L."/>
            <person name="Tang L."/>
            <person name="Xu Y."/>
            <person name="Li Y."/>
        </authorList>
    </citation>
    <scope>NUCLEOTIDE SEQUENCE [LARGE SCALE GENOMIC DNA]</scope>
</reference>
<proteinExistence type="predicted"/>
<evidence type="ECO:0000313" key="3">
    <source>
        <dbReference type="Proteomes" id="UP000229119"/>
    </source>
</evidence>